<feature type="domain" description="YqaJ viral recombinase" evidence="1">
    <location>
        <begin position="174"/>
        <end position="320"/>
    </location>
</feature>
<dbReference type="InterPro" id="IPR011604">
    <property type="entry name" value="PDDEXK-like_dom_sf"/>
</dbReference>
<protein>
    <recommendedName>
        <fullName evidence="1">YqaJ viral recombinase domain-containing protein</fullName>
    </recommendedName>
</protein>
<name>A0A3Q2FXY2_CYPVA</name>
<evidence type="ECO:0000313" key="3">
    <source>
        <dbReference type="Proteomes" id="UP000265020"/>
    </source>
</evidence>
<sequence length="372" mass="41585">MLFKLEATIRCSEKTTVTGEPAYWMIPNNINKVGAEVGHKIDFTSSKAKRKSLDQLLDGQAEHMPAFRTVTSTCTGNTSTQDQWSAYLRELQKASSKAAVLSCVPGFCDSFADTLQPCPAPDSLSRLRDTKMDCSDLSALRLHCRTLLKKADISQDQAHYIEMQSRSQHRSSTWYRFRTGRVTASTMYAVFRSDLDNPAVSTVKAVCGTNSGATNHCAATYKQKMEKQHCDFELSQSGFIINPKFPQVGASPDAIVLCTCCGKGCVKIKCPFKYQDTTILEACKSGDKNFCLEMVDGKLQLKKEHPYYKQVQTQIFVANAAYSDFVVWTLKEIVVLRVAPDPKLWNALLGKAQQFFERVCLPELKKDNGEKM</sequence>
<evidence type="ECO:0000259" key="1">
    <source>
        <dbReference type="Pfam" id="PF09588"/>
    </source>
</evidence>
<dbReference type="GO" id="GO:0006281">
    <property type="term" value="P:DNA repair"/>
    <property type="evidence" value="ECO:0007669"/>
    <property type="project" value="UniProtKB-ARBA"/>
</dbReference>
<dbReference type="Gene3D" id="3.90.320.10">
    <property type="match status" value="1"/>
</dbReference>
<reference evidence="2" key="1">
    <citation type="submission" date="2025-08" db="UniProtKB">
        <authorList>
            <consortium name="Ensembl"/>
        </authorList>
    </citation>
    <scope>IDENTIFICATION</scope>
</reference>
<dbReference type="AlphaFoldDB" id="A0A3Q2FXY2"/>
<dbReference type="CDD" id="cd22343">
    <property type="entry name" value="PDDEXK_lambda_exonuclease-like"/>
    <property type="match status" value="1"/>
</dbReference>
<keyword evidence="3" id="KW-1185">Reference proteome</keyword>
<dbReference type="GeneTree" id="ENSGT01030000234869"/>
<dbReference type="PANTHER" id="PTHR47526:SF3">
    <property type="entry name" value="PHD-TYPE DOMAIN-CONTAINING PROTEIN"/>
    <property type="match status" value="1"/>
</dbReference>
<dbReference type="Ensembl" id="ENSCVAT00000020495.1">
    <property type="protein sequence ID" value="ENSCVAP00000013065.1"/>
    <property type="gene ID" value="ENSCVAG00000015532.1"/>
</dbReference>
<proteinExistence type="predicted"/>
<evidence type="ECO:0000313" key="2">
    <source>
        <dbReference type="Ensembl" id="ENSCVAP00000013065.1"/>
    </source>
</evidence>
<reference evidence="2" key="2">
    <citation type="submission" date="2025-09" db="UniProtKB">
        <authorList>
            <consortium name="Ensembl"/>
        </authorList>
    </citation>
    <scope>IDENTIFICATION</scope>
</reference>
<dbReference type="PANTHER" id="PTHR47526">
    <property type="entry name" value="ATP-DEPENDENT DNA HELICASE"/>
    <property type="match status" value="1"/>
</dbReference>
<dbReference type="Proteomes" id="UP000265020">
    <property type="component" value="Unassembled WGS sequence"/>
</dbReference>
<dbReference type="InterPro" id="IPR019080">
    <property type="entry name" value="YqaJ_viral_recombinase"/>
</dbReference>
<dbReference type="OMA" id="GIVECEC"/>
<dbReference type="InterPro" id="IPR011335">
    <property type="entry name" value="Restrct_endonuc-II-like"/>
</dbReference>
<dbReference type="SUPFAM" id="SSF52980">
    <property type="entry name" value="Restriction endonuclease-like"/>
    <property type="match status" value="1"/>
</dbReference>
<organism evidence="2 3">
    <name type="scientific">Cyprinodon variegatus</name>
    <name type="common">Sheepshead minnow</name>
    <dbReference type="NCBI Taxonomy" id="28743"/>
    <lineage>
        <taxon>Eukaryota</taxon>
        <taxon>Metazoa</taxon>
        <taxon>Chordata</taxon>
        <taxon>Craniata</taxon>
        <taxon>Vertebrata</taxon>
        <taxon>Euteleostomi</taxon>
        <taxon>Actinopterygii</taxon>
        <taxon>Neopterygii</taxon>
        <taxon>Teleostei</taxon>
        <taxon>Neoteleostei</taxon>
        <taxon>Acanthomorphata</taxon>
        <taxon>Ovalentaria</taxon>
        <taxon>Atherinomorphae</taxon>
        <taxon>Cyprinodontiformes</taxon>
        <taxon>Cyprinodontidae</taxon>
        <taxon>Cyprinodon</taxon>
    </lineage>
</organism>
<accession>A0A3Q2FXY2</accession>
<dbReference type="Pfam" id="PF09588">
    <property type="entry name" value="YqaJ"/>
    <property type="match status" value="1"/>
</dbReference>